<dbReference type="EMBL" id="MEVI01000003">
    <property type="protein sequence ID" value="OGC55254.1"/>
    <property type="molecule type" value="Genomic_DNA"/>
</dbReference>
<proteinExistence type="predicted"/>
<organism evidence="1 2">
    <name type="scientific">candidate division WWE3 bacterium RIFCSPLOWO2_01_FULL_41_18</name>
    <dbReference type="NCBI Taxonomy" id="1802625"/>
    <lineage>
        <taxon>Bacteria</taxon>
        <taxon>Katanobacteria</taxon>
    </lineage>
</organism>
<dbReference type="AlphaFoldDB" id="A0A1F4VDM6"/>
<protein>
    <submittedName>
        <fullName evidence="1">Uncharacterized protein</fullName>
    </submittedName>
</protein>
<reference evidence="1 2" key="1">
    <citation type="journal article" date="2016" name="Nat. Commun.">
        <title>Thousands of microbial genomes shed light on interconnected biogeochemical processes in an aquifer system.</title>
        <authorList>
            <person name="Anantharaman K."/>
            <person name="Brown C.T."/>
            <person name="Hug L.A."/>
            <person name="Sharon I."/>
            <person name="Castelle C.J."/>
            <person name="Probst A.J."/>
            <person name="Thomas B.C."/>
            <person name="Singh A."/>
            <person name="Wilkins M.J."/>
            <person name="Karaoz U."/>
            <person name="Brodie E.L."/>
            <person name="Williams K.H."/>
            <person name="Hubbard S.S."/>
            <person name="Banfield J.F."/>
        </authorList>
    </citation>
    <scope>NUCLEOTIDE SEQUENCE [LARGE SCALE GENOMIC DNA]</scope>
</reference>
<dbReference type="Proteomes" id="UP000176504">
    <property type="component" value="Unassembled WGS sequence"/>
</dbReference>
<name>A0A1F4VDM6_UNCKA</name>
<gene>
    <name evidence="1" type="ORF">A3A78_04745</name>
</gene>
<evidence type="ECO:0000313" key="1">
    <source>
        <dbReference type="EMBL" id="OGC55254.1"/>
    </source>
</evidence>
<sequence>MRYTRIAKIGYYELFISGGNLSTRGEFPKVVNFSAYLLMNPDRSDQPKGYIPLVQGGVAVYSIDGYSLTQEGIASLQKACRERNLDEEKFLSEIETYLLGKFPPLA</sequence>
<accession>A0A1F4VDM6</accession>
<comment type="caution">
    <text evidence="1">The sequence shown here is derived from an EMBL/GenBank/DDBJ whole genome shotgun (WGS) entry which is preliminary data.</text>
</comment>
<evidence type="ECO:0000313" key="2">
    <source>
        <dbReference type="Proteomes" id="UP000176504"/>
    </source>
</evidence>